<dbReference type="Pfam" id="PF00078">
    <property type="entry name" value="RVT_1"/>
    <property type="match status" value="1"/>
</dbReference>
<evidence type="ECO:0000313" key="2">
    <source>
        <dbReference type="EMBL" id="ABN08038.1"/>
    </source>
</evidence>
<keyword evidence="2" id="KW-0808">Transferase</keyword>
<keyword evidence="2" id="KW-0695">RNA-directed DNA polymerase</keyword>
<dbReference type="InterPro" id="IPR000477">
    <property type="entry name" value="RT_dom"/>
</dbReference>
<dbReference type="InterPro" id="IPR043502">
    <property type="entry name" value="DNA/RNA_pol_sf"/>
</dbReference>
<dbReference type="PANTHER" id="PTHR33116">
    <property type="entry name" value="REVERSE TRANSCRIPTASE ZINC-BINDING DOMAIN-CONTAINING PROTEIN-RELATED-RELATED"/>
    <property type="match status" value="1"/>
</dbReference>
<keyword evidence="2" id="KW-0548">Nucleotidyltransferase</keyword>
<dbReference type="PANTHER" id="PTHR33116:SF86">
    <property type="entry name" value="REVERSE TRANSCRIPTASE DOMAIN-CONTAINING PROTEIN"/>
    <property type="match status" value="1"/>
</dbReference>
<gene>
    <name evidence="2" type="ORF">MtrDRAFT_AC154391g24v2</name>
</gene>
<protein>
    <submittedName>
        <fullName evidence="2">RNA-directed DNA polymerase (Reverse transcriptase)</fullName>
    </submittedName>
</protein>
<sequence length="573" mass="64554">MIQTIPGPDGLNSAFYHRFWKELGGEIFFVASSWLTSGSFPPELNATHIVLAPKGDNPEYMKDLRPISLCNVLYKIISKVLANRLRPLIDKWISTEQAAFVPSRSIMDNAITAFEVLHCMKCKRKGKTGDIALKLDISKAFDSVSWSYLQAILCKLGFSPQWISWMMMCISTVEYHVIFNGDRIGPIIPGRGLRQGCPLSPYLYIICAEGLSAIIKNHEFRGKIHGVRICRTTPSISHLLFADDNFLFCKATESEAQYVKDIISSITASLGVHNNIGSGKYLGLPSMVGRNKNAIFSYLKDRIWKKCQSWSVRSLSRADKEVLIKSVAQAIPSYCMGAFLIPASLCEELERMMNSFYWGSKKNGRRGINWMRWDFLTLHKSLGGLGFRNLEAFNLSMLGKQGWKLLSDSSSLFTRILKAKYFPRRDFLDATLGHNPSYTWRSLWSTQSLLTLGHRWKIGDGSKINVWSMPWIRNLLSLKPSTSPPLHQHDLTVNSLLSADFNSWDTTLVQSLFNDAEAAAILSTPLFARSGSDVRIWKATVDGTYTVKSAYRICSDLLLAATLIRNNLSWNTI</sequence>
<organism evidence="2">
    <name type="scientific">Medicago truncatula</name>
    <name type="common">Barrel medic</name>
    <name type="synonym">Medicago tribuloides</name>
    <dbReference type="NCBI Taxonomy" id="3880"/>
    <lineage>
        <taxon>Eukaryota</taxon>
        <taxon>Viridiplantae</taxon>
        <taxon>Streptophyta</taxon>
        <taxon>Embryophyta</taxon>
        <taxon>Tracheophyta</taxon>
        <taxon>Spermatophyta</taxon>
        <taxon>Magnoliopsida</taxon>
        <taxon>eudicotyledons</taxon>
        <taxon>Gunneridae</taxon>
        <taxon>Pentapetalae</taxon>
        <taxon>rosids</taxon>
        <taxon>fabids</taxon>
        <taxon>Fabales</taxon>
        <taxon>Fabaceae</taxon>
        <taxon>Papilionoideae</taxon>
        <taxon>50 kb inversion clade</taxon>
        <taxon>NPAAA clade</taxon>
        <taxon>Hologalegina</taxon>
        <taxon>IRL clade</taxon>
        <taxon>Trifolieae</taxon>
        <taxon>Medicago</taxon>
    </lineage>
</organism>
<dbReference type="AlphaFoldDB" id="A2Q338"/>
<dbReference type="ExpressionAtlas" id="A2Q338">
    <property type="expression patterns" value="differential"/>
</dbReference>
<proteinExistence type="predicted"/>
<dbReference type="PROSITE" id="PS50878">
    <property type="entry name" value="RT_POL"/>
    <property type="match status" value="1"/>
</dbReference>
<dbReference type="SUPFAM" id="SSF56672">
    <property type="entry name" value="DNA/RNA polymerases"/>
    <property type="match status" value="1"/>
</dbReference>
<dbReference type="GO" id="GO:0003964">
    <property type="term" value="F:RNA-directed DNA polymerase activity"/>
    <property type="evidence" value="ECO:0007669"/>
    <property type="project" value="UniProtKB-KW"/>
</dbReference>
<dbReference type="CDD" id="cd01650">
    <property type="entry name" value="RT_nLTR_like"/>
    <property type="match status" value="1"/>
</dbReference>
<feature type="domain" description="Reverse transcriptase" evidence="1">
    <location>
        <begin position="33"/>
        <end position="303"/>
    </location>
</feature>
<evidence type="ECO:0000259" key="1">
    <source>
        <dbReference type="PROSITE" id="PS50878"/>
    </source>
</evidence>
<reference evidence="2" key="1">
    <citation type="submission" date="2004-12" db="EMBL/GenBank/DDBJ databases">
        <authorList>
            <person name="Town C.D."/>
        </authorList>
    </citation>
    <scope>NUCLEOTIDE SEQUENCE</scope>
</reference>
<dbReference type="EMBL" id="AC154391">
    <property type="protein sequence ID" value="ABN08038.1"/>
    <property type="molecule type" value="Genomic_DNA"/>
</dbReference>
<reference evidence="2" key="2">
    <citation type="submission" date="2007-03" db="EMBL/GenBank/DDBJ databases">
        <authorList>
            <consortium name="The International Medicago Genome Annotation Group"/>
        </authorList>
    </citation>
    <scope>NUCLEOTIDE SEQUENCE</scope>
</reference>
<name>A2Q338_MEDTR</name>
<accession>A2Q338</accession>